<reference evidence="1" key="1">
    <citation type="submission" date="2021-02" db="EMBL/GenBank/DDBJ databases">
        <authorList>
            <person name="Nowell W R."/>
        </authorList>
    </citation>
    <scope>NUCLEOTIDE SEQUENCE</scope>
</reference>
<proteinExistence type="predicted"/>
<evidence type="ECO:0000313" key="1">
    <source>
        <dbReference type="EMBL" id="CAF4329518.1"/>
    </source>
</evidence>
<comment type="caution">
    <text evidence="1">The sequence shown here is derived from an EMBL/GenBank/DDBJ whole genome shotgun (WGS) entry which is preliminary data.</text>
</comment>
<gene>
    <name evidence="1" type="ORF">OKA104_LOCUS47692</name>
</gene>
<dbReference type="AlphaFoldDB" id="A0A820JQ81"/>
<evidence type="ECO:0000313" key="2">
    <source>
        <dbReference type="Proteomes" id="UP000663881"/>
    </source>
</evidence>
<organism evidence="1 2">
    <name type="scientific">Adineta steineri</name>
    <dbReference type="NCBI Taxonomy" id="433720"/>
    <lineage>
        <taxon>Eukaryota</taxon>
        <taxon>Metazoa</taxon>
        <taxon>Spiralia</taxon>
        <taxon>Gnathifera</taxon>
        <taxon>Rotifera</taxon>
        <taxon>Eurotatoria</taxon>
        <taxon>Bdelloidea</taxon>
        <taxon>Adinetida</taxon>
        <taxon>Adinetidae</taxon>
        <taxon>Adineta</taxon>
    </lineage>
</organism>
<dbReference type="EMBL" id="CAJOAY010019353">
    <property type="protein sequence ID" value="CAF4329518.1"/>
    <property type="molecule type" value="Genomic_DNA"/>
</dbReference>
<dbReference type="Proteomes" id="UP000663881">
    <property type="component" value="Unassembled WGS sequence"/>
</dbReference>
<feature type="non-terminal residue" evidence="1">
    <location>
        <position position="1"/>
    </location>
</feature>
<accession>A0A820JQ81</accession>
<sequence length="95" mass="10860">PTTEPNADADVETYLEIVVKHPEVILLEDQHNSNSNCLVLDLTFEMRISIVNNETKLYGWLRGLTVYSSNFAELKNSNNSATKIKYRVSLIKEFI</sequence>
<protein>
    <submittedName>
        <fullName evidence="1">Uncharacterized protein</fullName>
    </submittedName>
</protein>
<name>A0A820JQ81_9BILA</name>